<feature type="transmembrane region" description="Helical" evidence="7">
    <location>
        <begin position="201"/>
        <end position="221"/>
    </location>
</feature>
<dbReference type="GO" id="GO:0050909">
    <property type="term" value="P:sensory perception of taste"/>
    <property type="evidence" value="ECO:0007669"/>
    <property type="project" value="InterPro"/>
</dbReference>
<feature type="transmembrane region" description="Helical" evidence="7">
    <location>
        <begin position="313"/>
        <end position="336"/>
    </location>
</feature>
<organism evidence="8 9">
    <name type="scientific">Rhipicephalus sanguineus</name>
    <name type="common">Brown dog tick</name>
    <name type="synonym">Ixodes sanguineus</name>
    <dbReference type="NCBI Taxonomy" id="34632"/>
    <lineage>
        <taxon>Eukaryota</taxon>
        <taxon>Metazoa</taxon>
        <taxon>Ecdysozoa</taxon>
        <taxon>Arthropoda</taxon>
        <taxon>Chelicerata</taxon>
        <taxon>Arachnida</taxon>
        <taxon>Acari</taxon>
        <taxon>Parasitiformes</taxon>
        <taxon>Ixodida</taxon>
        <taxon>Ixodoidea</taxon>
        <taxon>Ixodidae</taxon>
        <taxon>Rhipicephalinae</taxon>
        <taxon>Rhipicephalus</taxon>
        <taxon>Rhipicephalus</taxon>
    </lineage>
</organism>
<evidence type="ECO:0008006" key="10">
    <source>
        <dbReference type="Google" id="ProtNLM"/>
    </source>
</evidence>
<evidence type="ECO:0000256" key="1">
    <source>
        <dbReference type="ARBA" id="ARBA00004651"/>
    </source>
</evidence>
<dbReference type="PANTHER" id="PTHR21421:SF29">
    <property type="entry name" value="GUSTATORY RECEPTOR 5A FOR TREHALOSE-RELATED"/>
    <property type="match status" value="1"/>
</dbReference>
<keyword evidence="6" id="KW-0675">Receptor</keyword>
<keyword evidence="2" id="KW-1003">Cell membrane</keyword>
<keyword evidence="9" id="KW-1185">Reference proteome</keyword>
<dbReference type="AlphaFoldDB" id="A0A9D4YPP6"/>
<evidence type="ECO:0000256" key="4">
    <source>
        <dbReference type="ARBA" id="ARBA00022989"/>
    </source>
</evidence>
<evidence type="ECO:0000256" key="7">
    <source>
        <dbReference type="SAM" id="Phobius"/>
    </source>
</evidence>
<dbReference type="EMBL" id="JABSTV010001245">
    <property type="protein sequence ID" value="KAH7983741.1"/>
    <property type="molecule type" value="Genomic_DNA"/>
</dbReference>
<keyword evidence="4 7" id="KW-1133">Transmembrane helix</keyword>
<evidence type="ECO:0000256" key="2">
    <source>
        <dbReference type="ARBA" id="ARBA00022475"/>
    </source>
</evidence>
<dbReference type="Proteomes" id="UP000821837">
    <property type="component" value="Chromosome 1"/>
</dbReference>
<evidence type="ECO:0000256" key="6">
    <source>
        <dbReference type="ARBA" id="ARBA00023170"/>
    </source>
</evidence>
<proteinExistence type="predicted"/>
<name>A0A9D4YPP6_RHISA</name>
<dbReference type="InterPro" id="IPR013604">
    <property type="entry name" value="7TM_chemorcpt"/>
</dbReference>
<evidence type="ECO:0000256" key="5">
    <source>
        <dbReference type="ARBA" id="ARBA00023136"/>
    </source>
</evidence>
<dbReference type="GO" id="GO:0038023">
    <property type="term" value="F:signaling receptor activity"/>
    <property type="evidence" value="ECO:0007669"/>
    <property type="project" value="UniProtKB-ARBA"/>
</dbReference>
<evidence type="ECO:0000256" key="3">
    <source>
        <dbReference type="ARBA" id="ARBA00022692"/>
    </source>
</evidence>
<evidence type="ECO:0000313" key="8">
    <source>
        <dbReference type="EMBL" id="KAH7983741.1"/>
    </source>
</evidence>
<accession>A0A9D4YPP6</accession>
<sequence>MLHWDQEASLPPEVESLLNSVVCNYGALQGLSCAGATNNFKRKIKACSVAVLLAVVLAHHVALLFLTIIIERKEHSAIRRALACLRVGCSVVVASMMFRRDTSVTVTKCQLASLYRCLPQLNPPSLQPRKISVLVWIARVFAFCNVLFAAAHSFLPDMNAKAREAYFAELWFGLKASRLQPAGADALWAVESVVYALSADVYIFNAAVTYTVCCALFKARLRDFRMSLQWRRHRGTTNWSGFEALCNELRRVERLHSRLAQAAGHFEDVFSPMVFWICVACVADICNNLYNFFDHNLNNFASPTHRVYWLPRWAVYARFGFGVVMFVLFSASAAAVNEEGQLALSEVERLTLDAEDADSSEAHLRVLSLLSRFSRPYVQLTAWKVFDLTRGFVIRVLGAIVTYGVIVLQFVHFDKPE</sequence>
<feature type="transmembrane region" description="Helical" evidence="7">
    <location>
        <begin position="133"/>
        <end position="155"/>
    </location>
</feature>
<dbReference type="PANTHER" id="PTHR21421">
    <property type="entry name" value="GUSTATORY RECEPTOR"/>
    <property type="match status" value="1"/>
</dbReference>
<reference evidence="8" key="1">
    <citation type="journal article" date="2020" name="Cell">
        <title>Large-Scale Comparative Analyses of Tick Genomes Elucidate Their Genetic Diversity and Vector Capacities.</title>
        <authorList>
            <consortium name="Tick Genome and Microbiome Consortium (TIGMIC)"/>
            <person name="Jia N."/>
            <person name="Wang J."/>
            <person name="Shi W."/>
            <person name="Du L."/>
            <person name="Sun Y."/>
            <person name="Zhan W."/>
            <person name="Jiang J.F."/>
            <person name="Wang Q."/>
            <person name="Zhang B."/>
            <person name="Ji P."/>
            <person name="Bell-Sakyi L."/>
            <person name="Cui X.M."/>
            <person name="Yuan T.T."/>
            <person name="Jiang B.G."/>
            <person name="Yang W.F."/>
            <person name="Lam T.T."/>
            <person name="Chang Q.C."/>
            <person name="Ding S.J."/>
            <person name="Wang X.J."/>
            <person name="Zhu J.G."/>
            <person name="Ruan X.D."/>
            <person name="Zhao L."/>
            <person name="Wei J.T."/>
            <person name="Ye R.Z."/>
            <person name="Que T.C."/>
            <person name="Du C.H."/>
            <person name="Zhou Y.H."/>
            <person name="Cheng J.X."/>
            <person name="Dai P.F."/>
            <person name="Guo W.B."/>
            <person name="Han X.H."/>
            <person name="Huang E.J."/>
            <person name="Li L.F."/>
            <person name="Wei W."/>
            <person name="Gao Y.C."/>
            <person name="Liu J.Z."/>
            <person name="Shao H.Z."/>
            <person name="Wang X."/>
            <person name="Wang C.C."/>
            <person name="Yang T.C."/>
            <person name="Huo Q.B."/>
            <person name="Li W."/>
            <person name="Chen H.Y."/>
            <person name="Chen S.E."/>
            <person name="Zhou L.G."/>
            <person name="Ni X.B."/>
            <person name="Tian J.H."/>
            <person name="Sheng Y."/>
            <person name="Liu T."/>
            <person name="Pan Y.S."/>
            <person name="Xia L.Y."/>
            <person name="Li J."/>
            <person name="Zhao F."/>
            <person name="Cao W.C."/>
        </authorList>
    </citation>
    <scope>NUCLEOTIDE SEQUENCE</scope>
    <source>
        <strain evidence="8">Rsan-2018</strain>
    </source>
</reference>
<keyword evidence="3 7" id="KW-0812">Transmembrane</keyword>
<evidence type="ECO:0000313" key="9">
    <source>
        <dbReference type="Proteomes" id="UP000821837"/>
    </source>
</evidence>
<dbReference type="GO" id="GO:0051606">
    <property type="term" value="P:detection of stimulus"/>
    <property type="evidence" value="ECO:0007669"/>
    <property type="project" value="UniProtKB-ARBA"/>
</dbReference>
<dbReference type="Pfam" id="PF08395">
    <property type="entry name" value="7tm_7"/>
    <property type="match status" value="1"/>
</dbReference>
<dbReference type="GO" id="GO:0005886">
    <property type="term" value="C:plasma membrane"/>
    <property type="evidence" value="ECO:0007669"/>
    <property type="project" value="UniProtKB-SubCell"/>
</dbReference>
<protein>
    <recommendedName>
        <fullName evidence="10">Gustatory receptor</fullName>
    </recommendedName>
</protein>
<feature type="transmembrane region" description="Helical" evidence="7">
    <location>
        <begin position="392"/>
        <end position="411"/>
    </location>
</feature>
<comment type="subcellular location">
    <subcellularLocation>
        <location evidence="1">Cell membrane</location>
        <topology evidence="1">Multi-pass membrane protein</topology>
    </subcellularLocation>
</comment>
<reference evidence="8" key="2">
    <citation type="submission" date="2021-09" db="EMBL/GenBank/DDBJ databases">
        <authorList>
            <person name="Jia N."/>
            <person name="Wang J."/>
            <person name="Shi W."/>
            <person name="Du L."/>
            <person name="Sun Y."/>
            <person name="Zhan W."/>
            <person name="Jiang J."/>
            <person name="Wang Q."/>
            <person name="Zhang B."/>
            <person name="Ji P."/>
            <person name="Sakyi L.B."/>
            <person name="Cui X."/>
            <person name="Yuan T."/>
            <person name="Jiang B."/>
            <person name="Yang W."/>
            <person name="Lam T.T.-Y."/>
            <person name="Chang Q."/>
            <person name="Ding S."/>
            <person name="Wang X."/>
            <person name="Zhu J."/>
            <person name="Ruan X."/>
            <person name="Zhao L."/>
            <person name="Wei J."/>
            <person name="Que T."/>
            <person name="Du C."/>
            <person name="Cheng J."/>
            <person name="Dai P."/>
            <person name="Han X."/>
            <person name="Huang E."/>
            <person name="Gao Y."/>
            <person name="Liu J."/>
            <person name="Shao H."/>
            <person name="Ye R."/>
            <person name="Li L."/>
            <person name="Wei W."/>
            <person name="Wang X."/>
            <person name="Wang C."/>
            <person name="Huo Q."/>
            <person name="Li W."/>
            <person name="Guo W."/>
            <person name="Chen H."/>
            <person name="Chen S."/>
            <person name="Zhou L."/>
            <person name="Zhou L."/>
            <person name="Ni X."/>
            <person name="Tian J."/>
            <person name="Zhou Y."/>
            <person name="Sheng Y."/>
            <person name="Liu T."/>
            <person name="Pan Y."/>
            <person name="Xia L."/>
            <person name="Li J."/>
            <person name="Zhao F."/>
            <person name="Cao W."/>
        </authorList>
    </citation>
    <scope>NUCLEOTIDE SEQUENCE</scope>
    <source>
        <strain evidence="8">Rsan-2018</strain>
        <tissue evidence="8">Larvae</tissue>
    </source>
</reference>
<comment type="caution">
    <text evidence="8">The sequence shown here is derived from an EMBL/GenBank/DDBJ whole genome shotgun (WGS) entry which is preliminary data.</text>
</comment>
<feature type="transmembrane region" description="Helical" evidence="7">
    <location>
        <begin position="49"/>
        <end position="70"/>
    </location>
</feature>
<gene>
    <name evidence="8" type="ORF">HPB52_014044</name>
</gene>
<keyword evidence="5 7" id="KW-0472">Membrane</keyword>